<dbReference type="Gramene" id="PUZ60877">
    <property type="protein sequence ID" value="PUZ60877"/>
    <property type="gene ID" value="GQ55_4G207000"/>
</dbReference>
<dbReference type="Proteomes" id="UP000244336">
    <property type="component" value="Chromosome 4"/>
</dbReference>
<evidence type="ECO:0000313" key="2">
    <source>
        <dbReference type="Proteomes" id="UP000244336"/>
    </source>
</evidence>
<keyword evidence="2" id="KW-1185">Reference proteome</keyword>
<name>A0A2T7DZ85_9POAL</name>
<proteinExistence type="predicted"/>
<organism evidence="1 2">
    <name type="scientific">Panicum hallii var. hallii</name>
    <dbReference type="NCBI Taxonomy" id="1504633"/>
    <lineage>
        <taxon>Eukaryota</taxon>
        <taxon>Viridiplantae</taxon>
        <taxon>Streptophyta</taxon>
        <taxon>Embryophyta</taxon>
        <taxon>Tracheophyta</taxon>
        <taxon>Spermatophyta</taxon>
        <taxon>Magnoliopsida</taxon>
        <taxon>Liliopsida</taxon>
        <taxon>Poales</taxon>
        <taxon>Poaceae</taxon>
        <taxon>PACMAD clade</taxon>
        <taxon>Panicoideae</taxon>
        <taxon>Panicodae</taxon>
        <taxon>Paniceae</taxon>
        <taxon>Panicinae</taxon>
        <taxon>Panicum</taxon>
        <taxon>Panicum sect. Panicum</taxon>
    </lineage>
</organism>
<dbReference type="AlphaFoldDB" id="A0A2T7DZ85"/>
<accession>A0A2T7DZ85</accession>
<protein>
    <submittedName>
        <fullName evidence="1">Uncharacterized protein</fullName>
    </submittedName>
</protein>
<gene>
    <name evidence="1" type="ORF">GQ55_4G207000</name>
</gene>
<dbReference type="EMBL" id="CM009752">
    <property type="protein sequence ID" value="PUZ60877.1"/>
    <property type="molecule type" value="Genomic_DNA"/>
</dbReference>
<sequence length="52" mass="6047">MYFLAIGSVRKLQERKRATASSSGDARYLMERERGCSIHGQRRGRPRHDLEL</sequence>
<evidence type="ECO:0000313" key="1">
    <source>
        <dbReference type="EMBL" id="PUZ60877.1"/>
    </source>
</evidence>
<reference evidence="1 2" key="1">
    <citation type="submission" date="2018-04" db="EMBL/GenBank/DDBJ databases">
        <title>WGS assembly of Panicum hallii var. hallii HAL2.</title>
        <authorList>
            <person name="Lovell J."/>
            <person name="Jenkins J."/>
            <person name="Lowry D."/>
            <person name="Mamidi S."/>
            <person name="Sreedasyam A."/>
            <person name="Weng X."/>
            <person name="Barry K."/>
            <person name="Bonette J."/>
            <person name="Campitelli B."/>
            <person name="Daum C."/>
            <person name="Gordon S."/>
            <person name="Gould B."/>
            <person name="Lipzen A."/>
            <person name="MacQueen A."/>
            <person name="Palacio-Mejia J."/>
            <person name="Plott C."/>
            <person name="Shakirov E."/>
            <person name="Shu S."/>
            <person name="Yoshinaga Y."/>
            <person name="Zane M."/>
            <person name="Rokhsar D."/>
            <person name="Grimwood J."/>
            <person name="Schmutz J."/>
            <person name="Juenger T."/>
        </authorList>
    </citation>
    <scope>NUCLEOTIDE SEQUENCE [LARGE SCALE GENOMIC DNA]</scope>
    <source>
        <strain evidence="2">cv. HAL2</strain>
    </source>
</reference>